<feature type="compositionally biased region" description="Acidic residues" evidence="5">
    <location>
        <begin position="103"/>
        <end position="112"/>
    </location>
</feature>
<evidence type="ECO:0000256" key="5">
    <source>
        <dbReference type="SAM" id="MobiDB-lite"/>
    </source>
</evidence>
<evidence type="ECO:0000256" key="4">
    <source>
        <dbReference type="ARBA" id="ARBA00023187"/>
    </source>
</evidence>
<comment type="caution">
    <text evidence="6">The sequence shown here is derived from an EMBL/GenBank/DDBJ whole genome shotgun (WGS) entry which is preliminary data.</text>
</comment>
<dbReference type="AlphaFoldDB" id="A0AAD4LPJ2"/>
<comment type="similarity">
    <text evidence="2">Belongs to the CWC15 family.</text>
</comment>
<evidence type="ECO:0000313" key="7">
    <source>
        <dbReference type="Proteomes" id="UP001201163"/>
    </source>
</evidence>
<name>A0AAD4LPJ2_9AGAM</name>
<sequence>MSTAHRPTWDPAQAREVKGGSRQYSVRDMAAHTKLKFRQPGQTSVDEVKKRDLHADLLAAEAEARAKKRKAAGLPVEDAPVASEDEEANKRRKVLQEALEMDKDADSDEGDGDSNGVNDSKGNANGDRVGGEEASGDNDDDDDDEEDDTAELLRELEKIKRERAAEQARIEQAEAEATEAERDARIATANPLLNLAAALGNAPGINTTAPGTFAVKRRWDDDLVFKNQAIGDKPQGQFVNDLLRTEFHKKFMSRFIK</sequence>
<keyword evidence="7" id="KW-1185">Reference proteome</keyword>
<protein>
    <submittedName>
        <fullName evidence="6">Cwf15/Cwc15 cell cycle control protein</fullName>
    </submittedName>
</protein>
<reference evidence="6" key="1">
    <citation type="submission" date="2022-01" db="EMBL/GenBank/DDBJ databases">
        <title>Comparative genomics reveals a dynamic genome evolution in the ectomycorrhizal milk-cap (Lactarius) mushrooms.</title>
        <authorList>
            <consortium name="DOE Joint Genome Institute"/>
            <person name="Lebreton A."/>
            <person name="Tang N."/>
            <person name="Kuo A."/>
            <person name="LaButti K."/>
            <person name="Drula E."/>
            <person name="Barry K."/>
            <person name="Clum A."/>
            <person name="Lipzen A."/>
            <person name="Mousain D."/>
            <person name="Ng V."/>
            <person name="Wang R."/>
            <person name="Wang X."/>
            <person name="Dai Y."/>
            <person name="Henrissat B."/>
            <person name="Grigoriev I.V."/>
            <person name="Guerin-Laguette A."/>
            <person name="Yu F."/>
            <person name="Martin F.M."/>
        </authorList>
    </citation>
    <scope>NUCLEOTIDE SEQUENCE</scope>
    <source>
        <strain evidence="6">QP</strain>
    </source>
</reference>
<feature type="compositionally biased region" description="Low complexity" evidence="5">
    <location>
        <begin position="114"/>
        <end position="123"/>
    </location>
</feature>
<feature type="region of interest" description="Disordered" evidence="5">
    <location>
        <begin position="1"/>
        <end position="50"/>
    </location>
</feature>
<comment type="function">
    <text evidence="1">Involved in pre-mRNA splicing.</text>
</comment>
<dbReference type="GO" id="GO:0045292">
    <property type="term" value="P:mRNA cis splicing, via spliceosome"/>
    <property type="evidence" value="ECO:0007669"/>
    <property type="project" value="TreeGrafter"/>
</dbReference>
<feature type="compositionally biased region" description="Acidic residues" evidence="5">
    <location>
        <begin position="134"/>
        <end position="148"/>
    </location>
</feature>
<gene>
    <name evidence="6" type="ORF">EDB92DRAFT_1830144</name>
</gene>
<dbReference type="InterPro" id="IPR006973">
    <property type="entry name" value="Cwf_Cwc_15"/>
</dbReference>
<dbReference type="GO" id="GO:0071013">
    <property type="term" value="C:catalytic step 2 spliceosome"/>
    <property type="evidence" value="ECO:0007669"/>
    <property type="project" value="TreeGrafter"/>
</dbReference>
<accession>A0AAD4LPJ2</accession>
<evidence type="ECO:0000256" key="3">
    <source>
        <dbReference type="ARBA" id="ARBA00022664"/>
    </source>
</evidence>
<dbReference type="Proteomes" id="UP001201163">
    <property type="component" value="Unassembled WGS sequence"/>
</dbReference>
<evidence type="ECO:0000256" key="2">
    <source>
        <dbReference type="ARBA" id="ARBA00006644"/>
    </source>
</evidence>
<keyword evidence="3" id="KW-0507">mRNA processing</keyword>
<dbReference type="Pfam" id="PF04889">
    <property type="entry name" value="Cwf_Cwc_15"/>
    <property type="match status" value="1"/>
</dbReference>
<evidence type="ECO:0000313" key="6">
    <source>
        <dbReference type="EMBL" id="KAH9000264.1"/>
    </source>
</evidence>
<evidence type="ECO:0000256" key="1">
    <source>
        <dbReference type="ARBA" id="ARBA00003777"/>
    </source>
</evidence>
<dbReference type="PANTHER" id="PTHR12718">
    <property type="entry name" value="CELL CYCLE CONTROL PROTEIN CWF15"/>
    <property type="match status" value="1"/>
</dbReference>
<dbReference type="GO" id="GO:0003723">
    <property type="term" value="F:RNA binding"/>
    <property type="evidence" value="ECO:0007669"/>
    <property type="project" value="TreeGrafter"/>
</dbReference>
<feature type="region of interest" description="Disordered" evidence="5">
    <location>
        <begin position="63"/>
        <end position="148"/>
    </location>
</feature>
<dbReference type="EMBL" id="JAKELL010000002">
    <property type="protein sequence ID" value="KAH9000264.1"/>
    <property type="molecule type" value="Genomic_DNA"/>
</dbReference>
<organism evidence="6 7">
    <name type="scientific">Lactarius akahatsu</name>
    <dbReference type="NCBI Taxonomy" id="416441"/>
    <lineage>
        <taxon>Eukaryota</taxon>
        <taxon>Fungi</taxon>
        <taxon>Dikarya</taxon>
        <taxon>Basidiomycota</taxon>
        <taxon>Agaricomycotina</taxon>
        <taxon>Agaricomycetes</taxon>
        <taxon>Russulales</taxon>
        <taxon>Russulaceae</taxon>
        <taxon>Lactarius</taxon>
    </lineage>
</organism>
<dbReference type="PANTHER" id="PTHR12718:SF2">
    <property type="entry name" value="SPLICEOSOME-ASSOCIATED PROTEIN CWC15 HOMOLOG"/>
    <property type="match status" value="1"/>
</dbReference>
<proteinExistence type="inferred from homology"/>
<keyword evidence="4" id="KW-0508">mRNA splicing</keyword>